<evidence type="ECO:0000256" key="1">
    <source>
        <dbReference type="PIRSR" id="PIRSR605301-1"/>
    </source>
</evidence>
<accession>A0A165JND9</accession>
<feature type="binding site" evidence="1">
    <location>
        <position position="266"/>
    </location>
    <ligand>
        <name>Zn(2+)</name>
        <dbReference type="ChEBI" id="CHEBI:29105"/>
    </ligand>
</feature>
<dbReference type="InParanoid" id="A0A165JND9"/>
<dbReference type="OMA" id="HTYTWLD"/>
<dbReference type="Gene3D" id="1.20.140.30">
    <property type="entry name" value="MOB kinase activator"/>
    <property type="match status" value="1"/>
</dbReference>
<dbReference type="Proteomes" id="UP000076632">
    <property type="component" value="Unassembled WGS sequence"/>
</dbReference>
<feature type="region of interest" description="Disordered" evidence="2">
    <location>
        <begin position="1"/>
        <end position="67"/>
    </location>
</feature>
<dbReference type="PANTHER" id="PTHR22599">
    <property type="entry name" value="MPS ONE BINDER KINASE ACTIVATOR-LIKE MOB"/>
    <property type="match status" value="1"/>
</dbReference>
<evidence type="ECO:0000313" key="3">
    <source>
        <dbReference type="EMBL" id="KZF26450.1"/>
    </source>
</evidence>
<gene>
    <name evidence="3" type="ORF">L228DRAFT_242927</name>
</gene>
<feature type="compositionally biased region" description="Low complexity" evidence="2">
    <location>
        <begin position="17"/>
        <end position="61"/>
    </location>
</feature>
<evidence type="ECO:0000256" key="2">
    <source>
        <dbReference type="SAM" id="MobiDB-lite"/>
    </source>
</evidence>
<reference evidence="3 4" key="1">
    <citation type="journal article" date="2016" name="Fungal Biol.">
        <title>The genome of Xylona heveae provides a window into fungal endophytism.</title>
        <authorList>
            <person name="Gazis R."/>
            <person name="Kuo A."/>
            <person name="Riley R."/>
            <person name="LaButti K."/>
            <person name="Lipzen A."/>
            <person name="Lin J."/>
            <person name="Amirebrahimi M."/>
            <person name="Hesse C.N."/>
            <person name="Spatafora J.W."/>
            <person name="Henrissat B."/>
            <person name="Hainaut M."/>
            <person name="Grigoriev I.V."/>
            <person name="Hibbett D.S."/>
        </authorList>
    </citation>
    <scope>NUCLEOTIDE SEQUENCE [LARGE SCALE GENOMIC DNA]</scope>
    <source>
        <strain evidence="3 4">TC161</strain>
    </source>
</reference>
<dbReference type="EMBL" id="KV407454">
    <property type="protein sequence ID" value="KZF26450.1"/>
    <property type="molecule type" value="Genomic_DNA"/>
</dbReference>
<dbReference type="Pfam" id="PF03637">
    <property type="entry name" value="Mob1_phocein"/>
    <property type="match status" value="2"/>
</dbReference>
<dbReference type="AlphaFoldDB" id="A0A165JND9"/>
<evidence type="ECO:0000313" key="4">
    <source>
        <dbReference type="Proteomes" id="UP000076632"/>
    </source>
</evidence>
<dbReference type="SMART" id="SM01388">
    <property type="entry name" value="Mob1_phocein"/>
    <property type="match status" value="1"/>
</dbReference>
<feature type="binding site" evidence="1">
    <location>
        <position position="271"/>
    </location>
    <ligand>
        <name>Zn(2+)</name>
        <dbReference type="ChEBI" id="CHEBI:29105"/>
    </ligand>
</feature>
<dbReference type="STRING" id="1328760.A0A165JND9"/>
<feature type="binding site" evidence="1">
    <location>
        <position position="143"/>
    </location>
    <ligand>
        <name>Zn(2+)</name>
        <dbReference type="ChEBI" id="CHEBI:29105"/>
    </ligand>
</feature>
<keyword evidence="1" id="KW-0862">Zinc</keyword>
<feature type="compositionally biased region" description="Polar residues" evidence="2">
    <location>
        <begin position="1"/>
        <end position="16"/>
    </location>
</feature>
<dbReference type="OrthoDB" id="10261121at2759"/>
<dbReference type="SUPFAM" id="SSF101152">
    <property type="entry name" value="Mob1/phocein"/>
    <property type="match status" value="1"/>
</dbReference>
<keyword evidence="1" id="KW-0479">Metal-binding</keyword>
<dbReference type="RefSeq" id="XP_018192005.1">
    <property type="nucleotide sequence ID" value="XM_018331563.1"/>
</dbReference>
<dbReference type="InterPro" id="IPR005301">
    <property type="entry name" value="MOB_kinase_act_fam"/>
</dbReference>
<organism evidence="3 4">
    <name type="scientific">Xylona heveae (strain CBS 132557 / TC161)</name>
    <dbReference type="NCBI Taxonomy" id="1328760"/>
    <lineage>
        <taxon>Eukaryota</taxon>
        <taxon>Fungi</taxon>
        <taxon>Dikarya</taxon>
        <taxon>Ascomycota</taxon>
        <taxon>Pezizomycotina</taxon>
        <taxon>Xylonomycetes</taxon>
        <taxon>Xylonales</taxon>
        <taxon>Xylonaceae</taxon>
        <taxon>Xylona</taxon>
    </lineage>
</organism>
<protein>
    <submittedName>
        <fullName evidence="3">Mob1/phocein</fullName>
    </submittedName>
</protein>
<keyword evidence="4" id="KW-1185">Reference proteome</keyword>
<dbReference type="InterPro" id="IPR036703">
    <property type="entry name" value="MOB_kinase_act_sf"/>
</dbReference>
<feature type="binding site" evidence="1">
    <location>
        <position position="138"/>
    </location>
    <ligand>
        <name>Zn(2+)</name>
        <dbReference type="ChEBI" id="CHEBI:29105"/>
    </ligand>
</feature>
<proteinExistence type="predicted"/>
<dbReference type="GeneID" id="28896700"/>
<name>A0A165JND9_XYLHT</name>
<sequence>MASFFSSVRQGFSRPSNRNGNQRGNGAQTPSASPISANSASAQSLPHSPSLSSNVSVDSPNANAHDGQVAVNTKPPFFFREEHAGFVVKGNFMTLAAKPQHVELGEWLAHHMVELYRILVCQLQCIQELDGNTGNPICNPRTCPTMSAATHTYTWLDQNKAPVKIPAYQYISLVQKWISGKLLDPNTLPTDPNTVSSATPSAATYASGGLNTPGSNTPIPAGPTSLNLPLSALAGHDWIGKASNFPEHFYTDCKNIARQMFRCYAHLYWGHWLDPFYHIGRTKDLNSCFVHFLNVSLLFGLLTEKDTEPMQPLIDIWIANKSISTENLTNFQQRQATPSPSANGS</sequence>